<feature type="compositionally biased region" description="Low complexity" evidence="3">
    <location>
        <begin position="22"/>
        <end position="33"/>
    </location>
</feature>
<gene>
    <name evidence="4" type="primary">nsrR</name>
    <name evidence="4" type="ORF">GCM10010269_76960</name>
</gene>
<name>A0A918GBD5_9ACTN</name>
<sequence length="180" mass="18639">MRLLRSTDLALRVLMRLAATGDDPAAAPAPGDASARDVAATPTPTTRDVAAAMDVPYTHTAKVVAELQHMGLLEARRGRGGGLALTQRGRTASVGAIVRAFEGDGDVVDCEGTVPCPLRSACRLRGALRRAQEAFFASLDPITLADLVADPTGPLLLGISRPARLHRPDAAEPGSASSTP</sequence>
<evidence type="ECO:0000256" key="3">
    <source>
        <dbReference type="SAM" id="MobiDB-lite"/>
    </source>
</evidence>
<dbReference type="AlphaFoldDB" id="A0A918GBD5"/>
<dbReference type="InterPro" id="IPR036390">
    <property type="entry name" value="WH_DNA-bd_sf"/>
</dbReference>
<dbReference type="GO" id="GO:0005829">
    <property type="term" value="C:cytosol"/>
    <property type="evidence" value="ECO:0007669"/>
    <property type="project" value="TreeGrafter"/>
</dbReference>
<dbReference type="GO" id="GO:0003677">
    <property type="term" value="F:DNA binding"/>
    <property type="evidence" value="ECO:0007669"/>
    <property type="project" value="UniProtKB-KW"/>
</dbReference>
<evidence type="ECO:0000256" key="2">
    <source>
        <dbReference type="ARBA" id="ARBA00034078"/>
    </source>
</evidence>
<reference evidence="4" key="2">
    <citation type="submission" date="2020-09" db="EMBL/GenBank/DDBJ databases">
        <authorList>
            <person name="Sun Q."/>
            <person name="Ohkuma M."/>
        </authorList>
    </citation>
    <scope>NUCLEOTIDE SEQUENCE</scope>
    <source>
        <strain evidence="4">JCM 4386</strain>
    </source>
</reference>
<dbReference type="PROSITE" id="PS51197">
    <property type="entry name" value="HTH_RRF2_2"/>
    <property type="match status" value="1"/>
</dbReference>
<evidence type="ECO:0000313" key="4">
    <source>
        <dbReference type="EMBL" id="GGS26909.1"/>
    </source>
</evidence>
<proteinExistence type="predicted"/>
<dbReference type="InterPro" id="IPR036388">
    <property type="entry name" value="WH-like_DNA-bd_sf"/>
</dbReference>
<dbReference type="Proteomes" id="UP000606194">
    <property type="component" value="Unassembled WGS sequence"/>
</dbReference>
<reference evidence="4" key="1">
    <citation type="journal article" date="2014" name="Int. J. Syst. Evol. Microbiol.">
        <title>Complete genome sequence of Corynebacterium casei LMG S-19264T (=DSM 44701T), isolated from a smear-ripened cheese.</title>
        <authorList>
            <consortium name="US DOE Joint Genome Institute (JGI-PGF)"/>
            <person name="Walter F."/>
            <person name="Albersmeier A."/>
            <person name="Kalinowski J."/>
            <person name="Ruckert C."/>
        </authorList>
    </citation>
    <scope>NUCLEOTIDE SEQUENCE</scope>
    <source>
        <strain evidence="4">JCM 4386</strain>
    </source>
</reference>
<keyword evidence="5" id="KW-1185">Reference proteome</keyword>
<evidence type="ECO:0000256" key="1">
    <source>
        <dbReference type="ARBA" id="ARBA00023125"/>
    </source>
</evidence>
<protein>
    <submittedName>
        <fullName evidence="4">HTH-type transcriptional repressor NsrR</fullName>
    </submittedName>
</protein>
<organism evidence="4 5">
    <name type="scientific">Streptomyces humidus</name>
    <dbReference type="NCBI Taxonomy" id="52259"/>
    <lineage>
        <taxon>Bacteria</taxon>
        <taxon>Bacillati</taxon>
        <taxon>Actinomycetota</taxon>
        <taxon>Actinomycetes</taxon>
        <taxon>Kitasatosporales</taxon>
        <taxon>Streptomycetaceae</taxon>
        <taxon>Streptomyces</taxon>
    </lineage>
</organism>
<dbReference type="SUPFAM" id="SSF46785">
    <property type="entry name" value="Winged helix' DNA-binding domain"/>
    <property type="match status" value="1"/>
</dbReference>
<dbReference type="EMBL" id="BMTL01000050">
    <property type="protein sequence ID" value="GGS26909.1"/>
    <property type="molecule type" value="Genomic_DNA"/>
</dbReference>
<dbReference type="Pfam" id="PF02082">
    <property type="entry name" value="Rrf2"/>
    <property type="match status" value="1"/>
</dbReference>
<dbReference type="GO" id="GO:0003700">
    <property type="term" value="F:DNA-binding transcription factor activity"/>
    <property type="evidence" value="ECO:0007669"/>
    <property type="project" value="TreeGrafter"/>
</dbReference>
<comment type="caution">
    <text evidence="4">The sequence shown here is derived from an EMBL/GenBank/DDBJ whole genome shotgun (WGS) entry which is preliminary data.</text>
</comment>
<feature type="region of interest" description="Disordered" evidence="3">
    <location>
        <begin position="22"/>
        <end position="42"/>
    </location>
</feature>
<keyword evidence="1" id="KW-0238">DNA-binding</keyword>
<dbReference type="Gene3D" id="1.10.10.10">
    <property type="entry name" value="Winged helix-like DNA-binding domain superfamily/Winged helix DNA-binding domain"/>
    <property type="match status" value="1"/>
</dbReference>
<dbReference type="PANTHER" id="PTHR33221:SF4">
    <property type="entry name" value="HTH-TYPE TRANSCRIPTIONAL REPRESSOR NSRR"/>
    <property type="match status" value="1"/>
</dbReference>
<comment type="cofactor">
    <cofactor evidence="2">
        <name>[2Fe-2S] cluster</name>
        <dbReference type="ChEBI" id="CHEBI:190135"/>
    </cofactor>
</comment>
<dbReference type="PANTHER" id="PTHR33221">
    <property type="entry name" value="WINGED HELIX-TURN-HELIX TRANSCRIPTIONAL REGULATOR, RRF2 FAMILY"/>
    <property type="match status" value="1"/>
</dbReference>
<evidence type="ECO:0000313" key="5">
    <source>
        <dbReference type="Proteomes" id="UP000606194"/>
    </source>
</evidence>
<dbReference type="RefSeq" id="WP_190153960.1">
    <property type="nucleotide sequence ID" value="NZ_BMTL01000050.1"/>
</dbReference>
<accession>A0A918GBD5</accession>
<dbReference type="InterPro" id="IPR000944">
    <property type="entry name" value="Tscrpt_reg_Rrf2"/>
</dbReference>